<evidence type="ECO:0000313" key="1">
    <source>
        <dbReference type="EMBL" id="GAG37643.1"/>
    </source>
</evidence>
<comment type="caution">
    <text evidence="1">The sequence shown here is derived from an EMBL/GenBank/DDBJ whole genome shotgun (WGS) entry which is preliminary data.</text>
</comment>
<proteinExistence type="predicted"/>
<dbReference type="EMBL" id="BARS01047218">
    <property type="protein sequence ID" value="GAG37643.1"/>
    <property type="molecule type" value="Genomic_DNA"/>
</dbReference>
<protein>
    <recommendedName>
        <fullName evidence="2">FAD/NAD(P)-binding domain-containing protein</fullName>
    </recommendedName>
</protein>
<reference evidence="1" key="1">
    <citation type="journal article" date="2014" name="Front. Microbiol.">
        <title>High frequency of phylogenetically diverse reductive dehalogenase-homologous genes in deep subseafloor sedimentary metagenomes.</title>
        <authorList>
            <person name="Kawai M."/>
            <person name="Futagami T."/>
            <person name="Toyoda A."/>
            <person name="Takaki Y."/>
            <person name="Nishi S."/>
            <person name="Hori S."/>
            <person name="Arai W."/>
            <person name="Tsubouchi T."/>
            <person name="Morono Y."/>
            <person name="Uchiyama I."/>
            <person name="Ito T."/>
            <person name="Fujiyama A."/>
            <person name="Inagaki F."/>
            <person name="Takami H."/>
        </authorList>
    </citation>
    <scope>NUCLEOTIDE SEQUENCE</scope>
    <source>
        <strain evidence="1">Expedition CK06-06</strain>
    </source>
</reference>
<sequence>MQTSRKAIYAGGDIVTGGATVIQAAGAGKIAARAIDAYLKSL</sequence>
<dbReference type="SUPFAM" id="SSF51905">
    <property type="entry name" value="FAD/NAD(P)-binding domain"/>
    <property type="match status" value="1"/>
</dbReference>
<gene>
    <name evidence="1" type="ORF">S01H1_70955</name>
</gene>
<name>X0XLW5_9ZZZZ</name>
<dbReference type="Gene3D" id="3.50.50.60">
    <property type="entry name" value="FAD/NAD(P)-binding domain"/>
    <property type="match status" value="1"/>
</dbReference>
<accession>X0XLW5</accession>
<dbReference type="InterPro" id="IPR036188">
    <property type="entry name" value="FAD/NAD-bd_sf"/>
</dbReference>
<evidence type="ECO:0008006" key="2">
    <source>
        <dbReference type="Google" id="ProtNLM"/>
    </source>
</evidence>
<organism evidence="1">
    <name type="scientific">marine sediment metagenome</name>
    <dbReference type="NCBI Taxonomy" id="412755"/>
    <lineage>
        <taxon>unclassified sequences</taxon>
        <taxon>metagenomes</taxon>
        <taxon>ecological metagenomes</taxon>
    </lineage>
</organism>
<dbReference type="AlphaFoldDB" id="X0XLW5"/>